<gene>
    <name evidence="2" type="ORF">PCLFYP37_03272</name>
</gene>
<dbReference type="AlphaFoldDB" id="A0A6N3G962"/>
<evidence type="ECO:0000256" key="1">
    <source>
        <dbReference type="SAM" id="MobiDB-lite"/>
    </source>
</evidence>
<name>A0A6N3G962_9BACT</name>
<accession>A0A6N3G962</accession>
<feature type="region of interest" description="Disordered" evidence="1">
    <location>
        <begin position="1"/>
        <end position="32"/>
    </location>
</feature>
<protein>
    <submittedName>
        <fullName evidence="2">Uncharacterized protein</fullName>
    </submittedName>
</protein>
<proteinExistence type="predicted"/>
<evidence type="ECO:0000313" key="2">
    <source>
        <dbReference type="EMBL" id="VYU60680.1"/>
    </source>
</evidence>
<dbReference type="EMBL" id="CACRUT010000028">
    <property type="protein sequence ID" value="VYU60680.1"/>
    <property type="molecule type" value="Genomic_DNA"/>
</dbReference>
<feature type="compositionally biased region" description="Basic and acidic residues" evidence="1">
    <location>
        <begin position="7"/>
        <end position="23"/>
    </location>
</feature>
<reference evidence="2" key="1">
    <citation type="submission" date="2019-11" db="EMBL/GenBank/DDBJ databases">
        <authorList>
            <person name="Feng L."/>
        </authorList>
    </citation>
    <scope>NUCLEOTIDE SEQUENCE</scope>
    <source>
        <strain evidence="2">PclaraLFYP37</strain>
    </source>
</reference>
<sequence length="52" mass="6137">MDYFQDGQRERKKEKKKGTESLGKKPQKKLPQKFYVRLSGRFSPHANENPPC</sequence>
<organism evidence="2">
    <name type="scientific">Paraprevotella clara</name>
    <dbReference type="NCBI Taxonomy" id="454154"/>
    <lineage>
        <taxon>Bacteria</taxon>
        <taxon>Pseudomonadati</taxon>
        <taxon>Bacteroidota</taxon>
        <taxon>Bacteroidia</taxon>
        <taxon>Bacteroidales</taxon>
        <taxon>Prevotellaceae</taxon>
        <taxon>Paraprevotella</taxon>
    </lineage>
</organism>